<dbReference type="Pfam" id="PF07635">
    <property type="entry name" value="PSCyt1"/>
    <property type="match status" value="1"/>
</dbReference>
<keyword evidence="2" id="KW-0479">Metal-binding</keyword>
<dbReference type="SUPFAM" id="SSF46626">
    <property type="entry name" value="Cytochrome c"/>
    <property type="match status" value="1"/>
</dbReference>
<dbReference type="EMBL" id="UINC01039067">
    <property type="protein sequence ID" value="SVB37000.1"/>
    <property type="molecule type" value="Genomic_DNA"/>
</dbReference>
<protein>
    <recommendedName>
        <fullName evidence="4">Cytochrome c domain-containing protein</fullName>
    </recommendedName>
</protein>
<keyword evidence="1" id="KW-0349">Heme</keyword>
<sequence length="472" mass="52046">MLHLIKKLPSILFASFILLGQVDYNTEIQPIFSNNCGNCHLGNSSGGLNLSNYENVMAGGDSGAVIEPGDHANSYLWQRVDDGSMPPGNNPDLSAEQINLIAQWIDEGALETPASNDVVITFQVDMTYQDVSELGVHIAGSFQGWDPSANECTLIGDNIYATTFTLTPGDNHQYKFINGNAWGMDESVQRDITVPEVDTILEPVYFDDYVDVGGDSVFVTFNLNTSTAPGYTDTTVIVIRGSFNDWAGNDWQLGNTGGDYWSLTSPTQVEPGNYEYKYVLLDEFGDHWESLDNRSLLVDGLSDLNLPLDYYDATEAPFTATDSLDVWFRISTAGILGYSGDPMHIAGTMNNWIGEPLTQEGEDSEFWSGQYSFESAAFVSYKFQHGLDGWESISDRSATVSGDTTLAWVYFNNEPPSEEETISAEVTLTCVVENNVYDDVRIKAQFNSWTMEPMTNDGEGNWSFTTELLGPA</sequence>
<dbReference type="InterPro" id="IPR013784">
    <property type="entry name" value="Carb-bd-like_fold"/>
</dbReference>
<dbReference type="SMART" id="SM01065">
    <property type="entry name" value="CBM_2"/>
    <property type="match status" value="1"/>
</dbReference>
<name>A0A382DEV8_9ZZZZ</name>
<dbReference type="Gene3D" id="2.60.40.10">
    <property type="entry name" value="Immunoglobulins"/>
    <property type="match status" value="2"/>
</dbReference>
<reference evidence="5" key="1">
    <citation type="submission" date="2018-05" db="EMBL/GenBank/DDBJ databases">
        <authorList>
            <person name="Lanie J.A."/>
            <person name="Ng W.-L."/>
            <person name="Kazmierczak K.M."/>
            <person name="Andrzejewski T.M."/>
            <person name="Davidsen T.M."/>
            <person name="Wayne K.J."/>
            <person name="Tettelin H."/>
            <person name="Glass J.I."/>
            <person name="Rusch D."/>
            <person name="Podicherti R."/>
            <person name="Tsui H.-C.T."/>
            <person name="Winkler M.E."/>
        </authorList>
    </citation>
    <scope>NUCLEOTIDE SEQUENCE</scope>
</reference>
<feature type="non-terminal residue" evidence="5">
    <location>
        <position position="472"/>
    </location>
</feature>
<dbReference type="InterPro" id="IPR002044">
    <property type="entry name" value="CBM20"/>
</dbReference>
<keyword evidence="3" id="KW-0408">Iron</keyword>
<dbReference type="PANTHER" id="PTHR35889:SF3">
    <property type="entry name" value="F-BOX DOMAIN-CONTAINING PROTEIN"/>
    <property type="match status" value="1"/>
</dbReference>
<dbReference type="PROSITE" id="PS51007">
    <property type="entry name" value="CYTC"/>
    <property type="match status" value="1"/>
</dbReference>
<evidence type="ECO:0000256" key="2">
    <source>
        <dbReference type="ARBA" id="ARBA00022723"/>
    </source>
</evidence>
<evidence type="ECO:0000313" key="5">
    <source>
        <dbReference type="EMBL" id="SVB37000.1"/>
    </source>
</evidence>
<dbReference type="SUPFAM" id="SSF49452">
    <property type="entry name" value="Starch-binding domain-like"/>
    <property type="match status" value="1"/>
</dbReference>
<dbReference type="GO" id="GO:2001070">
    <property type="term" value="F:starch binding"/>
    <property type="evidence" value="ECO:0007669"/>
    <property type="project" value="InterPro"/>
</dbReference>
<dbReference type="PANTHER" id="PTHR35889">
    <property type="entry name" value="CYCLOINULO-OLIGOSACCHARIDE FRUCTANOTRANSFERASE-RELATED"/>
    <property type="match status" value="1"/>
</dbReference>
<evidence type="ECO:0000259" key="4">
    <source>
        <dbReference type="PROSITE" id="PS51007"/>
    </source>
</evidence>
<evidence type="ECO:0000256" key="1">
    <source>
        <dbReference type="ARBA" id="ARBA00022617"/>
    </source>
</evidence>
<organism evidence="5">
    <name type="scientific">marine metagenome</name>
    <dbReference type="NCBI Taxonomy" id="408172"/>
    <lineage>
        <taxon>unclassified sequences</taxon>
        <taxon>metagenomes</taxon>
        <taxon>ecological metagenomes</taxon>
    </lineage>
</organism>
<dbReference type="InterPro" id="IPR013783">
    <property type="entry name" value="Ig-like_fold"/>
</dbReference>
<dbReference type="GO" id="GO:0009055">
    <property type="term" value="F:electron transfer activity"/>
    <property type="evidence" value="ECO:0007669"/>
    <property type="project" value="InterPro"/>
</dbReference>
<gene>
    <name evidence="5" type="ORF">METZ01_LOCUS189854</name>
</gene>
<feature type="domain" description="Cytochrome c" evidence="4">
    <location>
        <begin position="23"/>
        <end position="109"/>
    </location>
</feature>
<accession>A0A382DEV8</accession>
<proteinExistence type="predicted"/>
<dbReference type="InterPro" id="IPR014756">
    <property type="entry name" value="Ig_E-set"/>
</dbReference>
<dbReference type="GO" id="GO:0046872">
    <property type="term" value="F:metal ion binding"/>
    <property type="evidence" value="ECO:0007669"/>
    <property type="project" value="UniProtKB-KW"/>
</dbReference>
<dbReference type="InterPro" id="IPR011429">
    <property type="entry name" value="Cyt_c_Planctomycete-type"/>
</dbReference>
<evidence type="ECO:0000256" key="3">
    <source>
        <dbReference type="ARBA" id="ARBA00023004"/>
    </source>
</evidence>
<dbReference type="SUPFAM" id="SSF81296">
    <property type="entry name" value="E set domains"/>
    <property type="match status" value="1"/>
</dbReference>
<dbReference type="InterPro" id="IPR036909">
    <property type="entry name" value="Cyt_c-like_dom_sf"/>
</dbReference>
<dbReference type="AlphaFoldDB" id="A0A382DEV8"/>
<dbReference type="GO" id="GO:0020037">
    <property type="term" value="F:heme binding"/>
    <property type="evidence" value="ECO:0007669"/>
    <property type="project" value="InterPro"/>
</dbReference>
<dbReference type="InterPro" id="IPR009056">
    <property type="entry name" value="Cyt_c-like_dom"/>
</dbReference>